<dbReference type="EC" id="2.7.7.65" evidence="2"/>
<dbReference type="GO" id="GO:0052621">
    <property type="term" value="F:diguanylate cyclase activity"/>
    <property type="evidence" value="ECO:0007669"/>
    <property type="project" value="UniProtKB-EC"/>
</dbReference>
<dbReference type="eggNOG" id="COG3706">
    <property type="taxonomic scope" value="Bacteria"/>
</dbReference>
<dbReference type="GO" id="GO:0005886">
    <property type="term" value="C:plasma membrane"/>
    <property type="evidence" value="ECO:0007669"/>
    <property type="project" value="TreeGrafter"/>
</dbReference>
<dbReference type="PROSITE" id="PS50887">
    <property type="entry name" value="GGDEF"/>
    <property type="match status" value="1"/>
</dbReference>
<dbReference type="GO" id="GO:1902201">
    <property type="term" value="P:negative regulation of bacterial-type flagellum-dependent cell motility"/>
    <property type="evidence" value="ECO:0007669"/>
    <property type="project" value="TreeGrafter"/>
</dbReference>
<dbReference type="Pfam" id="PF00990">
    <property type="entry name" value="GGDEF"/>
    <property type="match status" value="1"/>
</dbReference>
<keyword evidence="6" id="KW-1185">Reference proteome</keyword>
<evidence type="ECO:0000256" key="2">
    <source>
        <dbReference type="ARBA" id="ARBA00012528"/>
    </source>
</evidence>
<dbReference type="Gene3D" id="3.30.70.270">
    <property type="match status" value="1"/>
</dbReference>
<proteinExistence type="predicted"/>
<dbReference type="SMART" id="SM00267">
    <property type="entry name" value="GGDEF"/>
    <property type="match status" value="1"/>
</dbReference>
<dbReference type="PANTHER" id="PTHR45138:SF9">
    <property type="entry name" value="DIGUANYLATE CYCLASE DGCM-RELATED"/>
    <property type="match status" value="1"/>
</dbReference>
<dbReference type="NCBIfam" id="TIGR00254">
    <property type="entry name" value="GGDEF"/>
    <property type="match status" value="1"/>
</dbReference>
<feature type="domain" description="GGDEF" evidence="4">
    <location>
        <begin position="168"/>
        <end position="303"/>
    </location>
</feature>
<dbReference type="InterPro" id="IPR000160">
    <property type="entry name" value="GGDEF_dom"/>
</dbReference>
<dbReference type="FunFam" id="3.30.70.270:FF:000001">
    <property type="entry name" value="Diguanylate cyclase domain protein"/>
    <property type="match status" value="1"/>
</dbReference>
<gene>
    <name evidence="5" type="ORF">EP13_17740</name>
</gene>
<dbReference type="CDD" id="cd01949">
    <property type="entry name" value="GGDEF"/>
    <property type="match status" value="1"/>
</dbReference>
<accession>A0A075P639</accession>
<dbReference type="InterPro" id="IPR043128">
    <property type="entry name" value="Rev_trsase/Diguanyl_cyclase"/>
</dbReference>
<dbReference type="RefSeq" id="WP_044058377.1">
    <property type="nucleotide sequence ID" value="NZ_CBCSKJ010000004.1"/>
</dbReference>
<dbReference type="GeneID" id="78256722"/>
<evidence type="ECO:0000313" key="5">
    <source>
        <dbReference type="EMBL" id="AIG00376.1"/>
    </source>
</evidence>
<sequence length="303" mass="34147">MDLKNMQAVLDALPDPAFILSKSGKYVALFGGKDSRYYHDGSALVGRLLSEVLNASKTQYFISKIEEALHSKDMIVEEYALKDEDFIALPYENEQETIWYEGRIKSLDFLVEGEPVVLWVATNISKRYQLETQLRFLSTTDELTGLYNRRRLEKDLAVHFANFKRYKSPTSVLMLDLDNLKMVNDLHGHPQGDEVIKTLSAVMHHELREMDAAYRYGGDEFVIILPNTNVKQAEIFANRLKSSFIAQMKLCQGADSTTIQCVSASIGVSAFEKSDTNEADALVRADTLLYQAKNAGKDAVRLG</sequence>
<evidence type="ECO:0000313" key="6">
    <source>
        <dbReference type="Proteomes" id="UP000056090"/>
    </source>
</evidence>
<evidence type="ECO:0000256" key="1">
    <source>
        <dbReference type="ARBA" id="ARBA00001946"/>
    </source>
</evidence>
<dbReference type="InterPro" id="IPR029787">
    <property type="entry name" value="Nucleotide_cyclase"/>
</dbReference>
<dbReference type="InterPro" id="IPR050469">
    <property type="entry name" value="Diguanylate_Cyclase"/>
</dbReference>
<dbReference type="KEGG" id="aal:EP13_17740"/>
<dbReference type="SUPFAM" id="SSF55073">
    <property type="entry name" value="Nucleotide cyclase"/>
    <property type="match status" value="1"/>
</dbReference>
<protein>
    <recommendedName>
        <fullName evidence="2">diguanylate cyclase</fullName>
        <ecNumber evidence="2">2.7.7.65</ecNumber>
    </recommendedName>
</protein>
<dbReference type="EMBL" id="CP008849">
    <property type="protein sequence ID" value="AIG00376.1"/>
    <property type="molecule type" value="Genomic_DNA"/>
</dbReference>
<evidence type="ECO:0000259" key="4">
    <source>
        <dbReference type="PROSITE" id="PS50887"/>
    </source>
</evidence>
<comment type="cofactor">
    <cofactor evidence="1">
        <name>Mg(2+)</name>
        <dbReference type="ChEBI" id="CHEBI:18420"/>
    </cofactor>
</comment>
<dbReference type="GO" id="GO:0043709">
    <property type="term" value="P:cell adhesion involved in single-species biofilm formation"/>
    <property type="evidence" value="ECO:0007669"/>
    <property type="project" value="TreeGrafter"/>
</dbReference>
<comment type="catalytic activity">
    <reaction evidence="3">
        <text>2 GTP = 3',3'-c-di-GMP + 2 diphosphate</text>
        <dbReference type="Rhea" id="RHEA:24898"/>
        <dbReference type="ChEBI" id="CHEBI:33019"/>
        <dbReference type="ChEBI" id="CHEBI:37565"/>
        <dbReference type="ChEBI" id="CHEBI:58805"/>
        <dbReference type="EC" id="2.7.7.65"/>
    </reaction>
</comment>
<dbReference type="PANTHER" id="PTHR45138">
    <property type="entry name" value="REGULATORY COMPONENTS OF SENSORY TRANSDUCTION SYSTEM"/>
    <property type="match status" value="1"/>
</dbReference>
<evidence type="ECO:0000256" key="3">
    <source>
        <dbReference type="ARBA" id="ARBA00034247"/>
    </source>
</evidence>
<organism evidence="5 6">
    <name type="scientific">Alteromonas australica</name>
    <dbReference type="NCBI Taxonomy" id="589873"/>
    <lineage>
        <taxon>Bacteria</taxon>
        <taxon>Pseudomonadati</taxon>
        <taxon>Pseudomonadota</taxon>
        <taxon>Gammaproteobacteria</taxon>
        <taxon>Alteromonadales</taxon>
        <taxon>Alteromonadaceae</taxon>
        <taxon>Alteromonas/Salinimonas group</taxon>
        <taxon>Alteromonas</taxon>
    </lineage>
</organism>
<dbReference type="Proteomes" id="UP000056090">
    <property type="component" value="Chromosome"/>
</dbReference>
<dbReference type="AlphaFoldDB" id="A0A075P639"/>
<name>A0A075P639_9ALTE</name>
<reference evidence="5 6" key="1">
    <citation type="submission" date="2014-06" db="EMBL/GenBank/DDBJ databases">
        <title>Genomes of Alteromonas australica, a world apart.</title>
        <authorList>
            <person name="Gonzaga A."/>
            <person name="Lopez-Perez M."/>
            <person name="Rodriguez-Valera F."/>
        </authorList>
    </citation>
    <scope>NUCLEOTIDE SEQUENCE [LARGE SCALE GENOMIC DNA]</scope>
    <source>
        <strain evidence="5 6">H 17</strain>
    </source>
</reference>